<evidence type="ECO:0000313" key="3">
    <source>
        <dbReference type="Proteomes" id="UP000177811"/>
    </source>
</evidence>
<evidence type="ECO:0000313" key="2">
    <source>
        <dbReference type="EMBL" id="OHA03880.1"/>
    </source>
</evidence>
<name>A0A1G2KWT8_9BACT</name>
<dbReference type="Proteomes" id="UP000177811">
    <property type="component" value="Unassembled WGS sequence"/>
</dbReference>
<keyword evidence="1" id="KW-1133">Transmembrane helix</keyword>
<accession>A0A1G2KWT8</accession>
<evidence type="ECO:0000256" key="1">
    <source>
        <dbReference type="SAM" id="Phobius"/>
    </source>
</evidence>
<dbReference type="EMBL" id="MHQL01000006">
    <property type="protein sequence ID" value="OHA03880.1"/>
    <property type="molecule type" value="Genomic_DNA"/>
</dbReference>
<reference evidence="2 3" key="1">
    <citation type="journal article" date="2016" name="Nat. Commun.">
        <title>Thousands of microbial genomes shed light on interconnected biogeochemical processes in an aquifer system.</title>
        <authorList>
            <person name="Anantharaman K."/>
            <person name="Brown C.T."/>
            <person name="Hug L.A."/>
            <person name="Sharon I."/>
            <person name="Castelle C.J."/>
            <person name="Probst A.J."/>
            <person name="Thomas B.C."/>
            <person name="Singh A."/>
            <person name="Wilkins M.J."/>
            <person name="Karaoz U."/>
            <person name="Brodie E.L."/>
            <person name="Williams K.H."/>
            <person name="Hubbard S.S."/>
            <person name="Banfield J.F."/>
        </authorList>
    </citation>
    <scope>NUCLEOTIDE SEQUENCE [LARGE SCALE GENOMIC DNA]</scope>
</reference>
<protein>
    <submittedName>
        <fullName evidence="2">Uncharacterized protein</fullName>
    </submittedName>
</protein>
<gene>
    <name evidence="2" type="ORF">A3C16_01190</name>
</gene>
<dbReference type="AlphaFoldDB" id="A0A1G2KWT8"/>
<sequence>MLYRHPRAVNSALTEKMECAHTIHGTFILKGYMFRPNENRILLWGAILFFATLIVGVALIPMGGTTVTREAIPDERVQHVERVLIHDLGDTNGNFTLFIQEPGSQELKPMRIYAKTYRVVKDVPRNSPMWAIKGQLVKIKHNDPSYDYVTVGSLELHIRNEKDLEGAAWERTYHRNKSTVTERGATIVLCCQ</sequence>
<keyword evidence="1" id="KW-0472">Membrane</keyword>
<comment type="caution">
    <text evidence="2">The sequence shown here is derived from an EMBL/GenBank/DDBJ whole genome shotgun (WGS) entry which is preliminary data.</text>
</comment>
<organism evidence="2 3">
    <name type="scientific">Candidatus Sungbacteria bacterium RIFCSPHIGHO2_02_FULL_51_29</name>
    <dbReference type="NCBI Taxonomy" id="1802273"/>
    <lineage>
        <taxon>Bacteria</taxon>
        <taxon>Candidatus Sungiibacteriota</taxon>
    </lineage>
</organism>
<keyword evidence="1" id="KW-0812">Transmembrane</keyword>
<proteinExistence type="predicted"/>
<feature type="transmembrane region" description="Helical" evidence="1">
    <location>
        <begin position="41"/>
        <end position="60"/>
    </location>
</feature>